<dbReference type="RefSeq" id="WP_013157469.1">
    <property type="nucleotide sequence ID" value="NC_014212.1"/>
</dbReference>
<reference evidence="2 3" key="1">
    <citation type="journal article" date="2010" name="Stand. Genomic Sci.">
        <title>Complete genome sequence of Meiothermus silvanus type strain (VI-R2).</title>
        <authorList>
            <person name="Sikorski J."/>
            <person name="Tindall B.J."/>
            <person name="Lowry S."/>
            <person name="Lucas S."/>
            <person name="Nolan M."/>
            <person name="Copeland A."/>
            <person name="Glavina Del Rio T."/>
            <person name="Tice H."/>
            <person name="Cheng J.F."/>
            <person name="Han C."/>
            <person name="Pitluck S."/>
            <person name="Liolios K."/>
            <person name="Ivanova N."/>
            <person name="Mavromatis K."/>
            <person name="Mikhailova N."/>
            <person name="Pati A."/>
            <person name="Goodwin L."/>
            <person name="Chen A."/>
            <person name="Palaniappan K."/>
            <person name="Land M."/>
            <person name="Hauser L."/>
            <person name="Chang Y.J."/>
            <person name="Jeffries C.D."/>
            <person name="Rohde M."/>
            <person name="Goker M."/>
            <person name="Woyke T."/>
            <person name="Bristow J."/>
            <person name="Eisen J.A."/>
            <person name="Markowitz V."/>
            <person name="Hugenholtz P."/>
            <person name="Kyrpides N.C."/>
            <person name="Klenk H.P."/>
            <person name="Lapidus A."/>
        </authorList>
    </citation>
    <scope>NUCLEOTIDE SEQUENCE [LARGE SCALE GENOMIC DNA]</scope>
    <source>
        <strain evidence="3">ATCC 700542 / DSM 9946 / VI-R2</strain>
    </source>
</reference>
<keyword evidence="1" id="KW-1133">Transmembrane helix</keyword>
<dbReference type="OrthoDB" id="25999at2"/>
<evidence type="ECO:0000256" key="1">
    <source>
        <dbReference type="SAM" id="Phobius"/>
    </source>
</evidence>
<dbReference type="AlphaFoldDB" id="D7BCK1"/>
<dbReference type="KEGG" id="msv:Mesil_0978"/>
<dbReference type="EMBL" id="CP002042">
    <property type="protein sequence ID" value="ADH62886.1"/>
    <property type="molecule type" value="Genomic_DNA"/>
</dbReference>
<feature type="transmembrane region" description="Helical" evidence="1">
    <location>
        <begin position="35"/>
        <end position="52"/>
    </location>
</feature>
<name>D7BCK1_ALLS1</name>
<evidence type="ECO:0000313" key="3">
    <source>
        <dbReference type="Proteomes" id="UP000001916"/>
    </source>
</evidence>
<gene>
    <name evidence="2" type="ordered locus">Mesil_0978</name>
</gene>
<organism evidence="2 3">
    <name type="scientific">Allomeiothermus silvanus (strain ATCC 700542 / DSM 9946 / NBRC 106475 / NCIMB 13440 / VI-R2)</name>
    <name type="common">Thermus silvanus</name>
    <dbReference type="NCBI Taxonomy" id="526227"/>
    <lineage>
        <taxon>Bacteria</taxon>
        <taxon>Thermotogati</taxon>
        <taxon>Deinococcota</taxon>
        <taxon>Deinococci</taxon>
        <taxon>Thermales</taxon>
        <taxon>Thermaceae</taxon>
        <taxon>Allomeiothermus</taxon>
    </lineage>
</organism>
<keyword evidence="1" id="KW-0472">Membrane</keyword>
<feature type="transmembrane region" description="Helical" evidence="1">
    <location>
        <begin position="91"/>
        <end position="111"/>
    </location>
</feature>
<dbReference type="eggNOG" id="COG2199">
    <property type="taxonomic scope" value="Bacteria"/>
</dbReference>
<dbReference type="Proteomes" id="UP000001916">
    <property type="component" value="Chromosome"/>
</dbReference>
<feature type="transmembrane region" description="Helical" evidence="1">
    <location>
        <begin position="64"/>
        <end position="85"/>
    </location>
</feature>
<sequence length="252" mass="26539">MLVKMSWLSLIPWALLVLGLLPLGAYPARSSLYPGVVFLVAALTLAGAASLYSRAPVGPRVRILWVLGLGLMAYSLACESVAALASLPPGLHALGGWAALAGAVCLIAALYQSLRRETPPIPPLEGGQYRDPSGAMNRSALSALAPSLEAMAARKPLVLLLMQTQPGQDPSPILRSLRGPDLLFRMSEGVFLVILQNGGPEAAGPVFRRLKAAVPLQAYTALPFTGGSLKKALEQLEAELSQIYLVQTDPAN</sequence>
<keyword evidence="1" id="KW-0812">Transmembrane</keyword>
<proteinExistence type="predicted"/>
<keyword evidence="3" id="KW-1185">Reference proteome</keyword>
<dbReference type="HOGENOM" id="CLU_1174292_0_0_0"/>
<accession>D7BCK1</accession>
<protein>
    <submittedName>
        <fullName evidence="2">Uncharacterized protein</fullName>
    </submittedName>
</protein>
<dbReference type="STRING" id="526227.Mesil_0978"/>
<evidence type="ECO:0000313" key="2">
    <source>
        <dbReference type="EMBL" id="ADH62886.1"/>
    </source>
</evidence>